<comment type="caution">
    <text evidence="2">The sequence shown here is derived from an EMBL/GenBank/DDBJ whole genome shotgun (WGS) entry which is preliminary data.</text>
</comment>
<name>A0AAN6K0R3_9BASI</name>
<feature type="region of interest" description="Disordered" evidence="1">
    <location>
        <begin position="1"/>
        <end position="133"/>
    </location>
</feature>
<dbReference type="Proteomes" id="UP001176517">
    <property type="component" value="Unassembled WGS sequence"/>
</dbReference>
<evidence type="ECO:0000313" key="3">
    <source>
        <dbReference type="Proteomes" id="UP001176517"/>
    </source>
</evidence>
<organism evidence="2 3">
    <name type="scientific">Tilletia horrida</name>
    <dbReference type="NCBI Taxonomy" id="155126"/>
    <lineage>
        <taxon>Eukaryota</taxon>
        <taxon>Fungi</taxon>
        <taxon>Dikarya</taxon>
        <taxon>Basidiomycota</taxon>
        <taxon>Ustilaginomycotina</taxon>
        <taxon>Exobasidiomycetes</taxon>
        <taxon>Tilletiales</taxon>
        <taxon>Tilletiaceae</taxon>
        <taxon>Tilletia</taxon>
    </lineage>
</organism>
<feature type="compositionally biased region" description="Basic and acidic residues" evidence="1">
    <location>
        <begin position="19"/>
        <end position="31"/>
    </location>
</feature>
<feature type="compositionally biased region" description="Polar residues" evidence="1">
    <location>
        <begin position="57"/>
        <end position="75"/>
    </location>
</feature>
<feature type="compositionally biased region" description="Polar residues" evidence="1">
    <location>
        <begin position="221"/>
        <end position="232"/>
    </location>
</feature>
<feature type="region of interest" description="Disordered" evidence="1">
    <location>
        <begin position="186"/>
        <end position="266"/>
    </location>
</feature>
<gene>
    <name evidence="2" type="ORF">OC846_000671</name>
</gene>
<feature type="compositionally biased region" description="Low complexity" evidence="1">
    <location>
        <begin position="233"/>
        <end position="249"/>
    </location>
</feature>
<feature type="compositionally biased region" description="Basic and acidic residues" evidence="1">
    <location>
        <begin position="251"/>
        <end position="261"/>
    </location>
</feature>
<reference evidence="2" key="1">
    <citation type="journal article" date="2023" name="PhytoFront">
        <title>Draft Genome Resources of Seven Strains of Tilletia horrida, Causal Agent of Kernel Smut of Rice.</title>
        <authorList>
            <person name="Khanal S."/>
            <person name="Antony Babu S."/>
            <person name="Zhou X.G."/>
        </authorList>
    </citation>
    <scope>NUCLEOTIDE SEQUENCE</scope>
    <source>
        <strain evidence="2">TX6</strain>
    </source>
</reference>
<protein>
    <submittedName>
        <fullName evidence="2">Uncharacterized protein</fullName>
    </submittedName>
</protein>
<keyword evidence="3" id="KW-1185">Reference proteome</keyword>
<proteinExistence type="predicted"/>
<feature type="compositionally biased region" description="Polar residues" evidence="1">
    <location>
        <begin position="83"/>
        <end position="92"/>
    </location>
</feature>
<dbReference type="EMBL" id="JAPDMZ010000007">
    <property type="protein sequence ID" value="KAK0557220.1"/>
    <property type="molecule type" value="Genomic_DNA"/>
</dbReference>
<evidence type="ECO:0000313" key="2">
    <source>
        <dbReference type="EMBL" id="KAK0557220.1"/>
    </source>
</evidence>
<sequence length="373" mass="40889">MTAIAVVESRYSDASAPRWSERAQGKQRDLRPPPPPARQSSPIFIDDDDDDDRDSIGSYQSLDHQTFEPVSSAPSTVRPGEGSSKSASQNIVNAIPQPARPDNLPIEQSRADGNDDDEEEVDSADEVQNYGPQAIGKLKGKIGYDETDGIYADEDPEDVLQNALAGIGSVLLQSYLTKWDGIMSEKAQAQAEKDRIAREAAAAANGGSKKKNKKKNKENGQDASANSFLGSVSTPRAGPSRRPGPTPSRSARREQQRSHIDVDDDSITIGDVVGSRKKQKTKKKATFTIDENDRATETLYRFAQWLEFEAPIFEIKTVPEDRRRGIASGFSGQCTLNGQLFVSRAVCRTKAEARDDVALEVIEYFCEQHNNAD</sequence>
<dbReference type="AlphaFoldDB" id="A0AAN6K0R3"/>
<feature type="compositionally biased region" description="Acidic residues" evidence="1">
    <location>
        <begin position="114"/>
        <end position="125"/>
    </location>
</feature>
<evidence type="ECO:0000256" key="1">
    <source>
        <dbReference type="SAM" id="MobiDB-lite"/>
    </source>
</evidence>
<dbReference type="SUPFAM" id="SSF54768">
    <property type="entry name" value="dsRNA-binding domain-like"/>
    <property type="match status" value="1"/>
</dbReference>
<accession>A0AAN6K0R3</accession>